<dbReference type="EMBL" id="BMHL01000007">
    <property type="protein sequence ID" value="GGC50031.1"/>
    <property type="molecule type" value="Genomic_DNA"/>
</dbReference>
<keyword evidence="2" id="KW-1185">Reference proteome</keyword>
<protein>
    <recommendedName>
        <fullName evidence="3">Secreted protein</fullName>
    </recommendedName>
</protein>
<name>A0ABQ1MZG3_9BURK</name>
<gene>
    <name evidence="1" type="ORF">GCM10011400_41820</name>
</gene>
<accession>A0ABQ1MZG3</accession>
<evidence type="ECO:0008006" key="3">
    <source>
        <dbReference type="Google" id="ProtNLM"/>
    </source>
</evidence>
<sequence>MKPYTKIRLITTLGASTSFGIQRSARAAMGDVRRVTEAVFPFPLIEAVTTRLLLKLYRRSAHARKTRGRNGIGVTR</sequence>
<evidence type="ECO:0000313" key="2">
    <source>
        <dbReference type="Proteomes" id="UP000602004"/>
    </source>
</evidence>
<reference evidence="2" key="1">
    <citation type="journal article" date="2019" name="Int. J. Syst. Evol. Microbiol.">
        <title>The Global Catalogue of Microorganisms (GCM) 10K type strain sequencing project: providing services to taxonomists for standard genome sequencing and annotation.</title>
        <authorList>
            <consortium name="The Broad Institute Genomics Platform"/>
            <consortium name="The Broad Institute Genome Sequencing Center for Infectious Disease"/>
            <person name="Wu L."/>
            <person name="Ma J."/>
        </authorList>
    </citation>
    <scope>NUCLEOTIDE SEQUENCE [LARGE SCALE GENOMIC DNA]</scope>
    <source>
        <strain evidence="2">CGMCC 1.15103</strain>
    </source>
</reference>
<organism evidence="1 2">
    <name type="scientific">Paraburkholderia caffeinilytica</name>
    <dbReference type="NCBI Taxonomy" id="1761016"/>
    <lineage>
        <taxon>Bacteria</taxon>
        <taxon>Pseudomonadati</taxon>
        <taxon>Pseudomonadota</taxon>
        <taxon>Betaproteobacteria</taxon>
        <taxon>Burkholderiales</taxon>
        <taxon>Burkholderiaceae</taxon>
        <taxon>Paraburkholderia</taxon>
    </lineage>
</organism>
<comment type="caution">
    <text evidence="1">The sequence shown here is derived from an EMBL/GenBank/DDBJ whole genome shotgun (WGS) entry which is preliminary data.</text>
</comment>
<evidence type="ECO:0000313" key="1">
    <source>
        <dbReference type="EMBL" id="GGC50031.1"/>
    </source>
</evidence>
<dbReference type="Proteomes" id="UP000602004">
    <property type="component" value="Unassembled WGS sequence"/>
</dbReference>
<proteinExistence type="predicted"/>